<dbReference type="SUPFAM" id="SSF55729">
    <property type="entry name" value="Acyl-CoA N-acyltransferases (Nat)"/>
    <property type="match status" value="1"/>
</dbReference>
<feature type="transmembrane region" description="Helical" evidence="1">
    <location>
        <begin position="309"/>
        <end position="326"/>
    </location>
</feature>
<gene>
    <name evidence="3" type="ORF">G3I46_09190</name>
</gene>
<dbReference type="PROSITE" id="PS51186">
    <property type="entry name" value="GNAT"/>
    <property type="match status" value="1"/>
</dbReference>
<keyword evidence="1" id="KW-0812">Transmembrane</keyword>
<dbReference type="InterPro" id="IPR016181">
    <property type="entry name" value="Acyl_CoA_acyltransferase"/>
</dbReference>
<keyword evidence="1" id="KW-0472">Membrane</keyword>
<keyword evidence="1" id="KW-1133">Transmembrane helix</keyword>
<feature type="transmembrane region" description="Helical" evidence="1">
    <location>
        <begin position="284"/>
        <end position="303"/>
    </location>
</feature>
<accession>A0A6N9UGE3</accession>
<dbReference type="Proteomes" id="UP000469545">
    <property type="component" value="Unassembled WGS sequence"/>
</dbReference>
<dbReference type="Pfam" id="PF13508">
    <property type="entry name" value="Acetyltransf_7"/>
    <property type="match status" value="1"/>
</dbReference>
<dbReference type="AlphaFoldDB" id="A0A6N9UGE3"/>
<name>A0A6N9UGE3_9ACTN</name>
<feature type="transmembrane region" description="Helical" evidence="1">
    <location>
        <begin position="369"/>
        <end position="388"/>
    </location>
</feature>
<organism evidence="3 4">
    <name type="scientific">Streptomyces coelicoflavus</name>
    <dbReference type="NCBI Taxonomy" id="285562"/>
    <lineage>
        <taxon>Bacteria</taxon>
        <taxon>Bacillati</taxon>
        <taxon>Actinomycetota</taxon>
        <taxon>Actinomycetes</taxon>
        <taxon>Kitasatosporales</taxon>
        <taxon>Streptomycetaceae</taxon>
        <taxon>Streptomyces</taxon>
    </lineage>
</organism>
<dbReference type="EMBL" id="JAAGMB010000201">
    <property type="protein sequence ID" value="NEB16695.1"/>
    <property type="molecule type" value="Genomic_DNA"/>
</dbReference>
<dbReference type="Gene3D" id="3.40.630.30">
    <property type="match status" value="1"/>
</dbReference>
<comment type="caution">
    <text evidence="3">The sequence shown here is derived from an EMBL/GenBank/DDBJ whole genome shotgun (WGS) entry which is preliminary data.</text>
</comment>
<evidence type="ECO:0000313" key="4">
    <source>
        <dbReference type="Proteomes" id="UP000469545"/>
    </source>
</evidence>
<protein>
    <submittedName>
        <fullName evidence="3">GNAT family N-acetyltransferase</fullName>
    </submittedName>
</protein>
<feature type="transmembrane region" description="Helical" evidence="1">
    <location>
        <begin position="244"/>
        <end position="263"/>
    </location>
</feature>
<dbReference type="CDD" id="cd04301">
    <property type="entry name" value="NAT_SF"/>
    <property type="match status" value="1"/>
</dbReference>
<evidence type="ECO:0000313" key="3">
    <source>
        <dbReference type="EMBL" id="NEB16695.1"/>
    </source>
</evidence>
<feature type="transmembrane region" description="Helical" evidence="1">
    <location>
        <begin position="211"/>
        <end position="232"/>
    </location>
</feature>
<dbReference type="RefSeq" id="WP_164139801.1">
    <property type="nucleotide sequence ID" value="NZ_JAAGMB010000201.1"/>
</dbReference>
<sequence>MPAWSTRKADASDRARLQSLLMDSCAEAAIPSSRRLDTAVARGLVRVAETDGVLTGCLVAEAPSEGHVRLSVIAVHPARRRRGVAAQLLADAVRDFSGRQSEPPLISVLADPRDTALSRLFLSCGFLGTRLMRTGGSEEDVRIHYQHKPRIAYVDPDARHLVPVEDREQLAESLAPSDHAVTALLPLGGGSAFEVARFEQDDPATLQSGEAAAGIAFAGSILAAITFLLGFAFSSTRFPDDVRLLLIGATFSTVLSLIVYASASGELARIRSNSFGKVMKWGNVLSEYGGVLPFLISLPVTYAQASGNLWTTMVLAVALSAAIAWYERSEFSIAHRFRRSLAERALTVLTAASPAVGAGLVAADATSWPWTTVLVLTLAARTWLYLFHRGSEADIAERRQWRIGQSPG</sequence>
<dbReference type="InterPro" id="IPR000182">
    <property type="entry name" value="GNAT_dom"/>
</dbReference>
<dbReference type="GO" id="GO:0016747">
    <property type="term" value="F:acyltransferase activity, transferring groups other than amino-acyl groups"/>
    <property type="evidence" value="ECO:0007669"/>
    <property type="project" value="InterPro"/>
</dbReference>
<feature type="domain" description="N-acetyltransferase" evidence="2">
    <location>
        <begin position="4"/>
        <end position="152"/>
    </location>
</feature>
<keyword evidence="4" id="KW-1185">Reference proteome</keyword>
<keyword evidence="3" id="KW-0808">Transferase</keyword>
<feature type="transmembrane region" description="Helical" evidence="1">
    <location>
        <begin position="346"/>
        <end position="363"/>
    </location>
</feature>
<reference evidence="3 4" key="1">
    <citation type="submission" date="2020-01" db="EMBL/GenBank/DDBJ databases">
        <title>Insect and environment-associated Actinomycetes.</title>
        <authorList>
            <person name="Currrie C."/>
            <person name="Chevrette M."/>
            <person name="Carlson C."/>
            <person name="Stubbendieck R."/>
            <person name="Wendt-Pienkowski E."/>
        </authorList>
    </citation>
    <scope>NUCLEOTIDE SEQUENCE [LARGE SCALE GENOMIC DNA]</scope>
    <source>
        <strain evidence="3 4">SID14172</strain>
    </source>
</reference>
<proteinExistence type="predicted"/>
<evidence type="ECO:0000259" key="2">
    <source>
        <dbReference type="PROSITE" id="PS51186"/>
    </source>
</evidence>
<evidence type="ECO:0000256" key="1">
    <source>
        <dbReference type="SAM" id="Phobius"/>
    </source>
</evidence>